<feature type="compositionally biased region" description="Basic residues" evidence="1">
    <location>
        <begin position="264"/>
        <end position="274"/>
    </location>
</feature>
<feature type="region of interest" description="Disordered" evidence="1">
    <location>
        <begin position="92"/>
        <end position="123"/>
    </location>
</feature>
<comment type="caution">
    <text evidence="2">The sequence shown here is derived from an EMBL/GenBank/DDBJ whole genome shotgun (WGS) entry which is preliminary data.</text>
</comment>
<evidence type="ECO:0000313" key="3">
    <source>
        <dbReference type="Proteomes" id="UP000298327"/>
    </source>
</evidence>
<reference evidence="2 3" key="1">
    <citation type="submission" date="2019-02" db="EMBL/GenBank/DDBJ databases">
        <title>Genome sequencing of the rare red list fungi Dentipellis fragilis.</title>
        <authorList>
            <person name="Buettner E."/>
            <person name="Kellner H."/>
        </authorList>
    </citation>
    <scope>NUCLEOTIDE SEQUENCE [LARGE SCALE GENOMIC DNA]</scope>
    <source>
        <strain evidence="2 3">DSM 105465</strain>
    </source>
</reference>
<dbReference type="STRING" id="205917.A0A4Y9YWD4"/>
<feature type="region of interest" description="Disordered" evidence="1">
    <location>
        <begin position="179"/>
        <end position="408"/>
    </location>
</feature>
<keyword evidence="3" id="KW-1185">Reference proteome</keyword>
<feature type="compositionally biased region" description="Basic and acidic residues" evidence="1">
    <location>
        <begin position="376"/>
        <end position="385"/>
    </location>
</feature>
<dbReference type="Gene3D" id="1.25.40.90">
    <property type="match status" value="1"/>
</dbReference>
<dbReference type="OrthoDB" id="79367at2759"/>
<feature type="compositionally biased region" description="Polar residues" evidence="1">
    <location>
        <begin position="330"/>
        <end position="342"/>
    </location>
</feature>
<protein>
    <submittedName>
        <fullName evidence="2">Uncharacterized protein</fullName>
    </submittedName>
</protein>
<feature type="compositionally biased region" description="Gly residues" evidence="1">
    <location>
        <begin position="484"/>
        <end position="510"/>
    </location>
</feature>
<dbReference type="Proteomes" id="UP000298327">
    <property type="component" value="Unassembled WGS sequence"/>
</dbReference>
<evidence type="ECO:0000256" key="1">
    <source>
        <dbReference type="SAM" id="MobiDB-lite"/>
    </source>
</evidence>
<feature type="compositionally biased region" description="Low complexity" evidence="1">
    <location>
        <begin position="185"/>
        <end position="202"/>
    </location>
</feature>
<feature type="compositionally biased region" description="Basic residues" evidence="1">
    <location>
        <begin position="295"/>
        <end position="305"/>
    </location>
</feature>
<name>A0A4Y9YWD4_9AGAM</name>
<organism evidence="2 3">
    <name type="scientific">Dentipellis fragilis</name>
    <dbReference type="NCBI Taxonomy" id="205917"/>
    <lineage>
        <taxon>Eukaryota</taxon>
        <taxon>Fungi</taxon>
        <taxon>Dikarya</taxon>
        <taxon>Basidiomycota</taxon>
        <taxon>Agaricomycotina</taxon>
        <taxon>Agaricomycetes</taxon>
        <taxon>Russulales</taxon>
        <taxon>Hericiaceae</taxon>
        <taxon>Dentipellis</taxon>
    </lineage>
</organism>
<sequence length="594" mass="62292">MSLTASTAKVHSLYAIDALARAAHSQVAKHGILGDINTQPGNCATFLLKLEGVLDGLFQDMVTSAGAEGKVSLTPPCANIVVVMTDIVNSTTPSGTPTQATPTITPPAASHAQPAPGPTSVDPSLQSALLALLSQAANAGQSNGQTPTNTNPVMPAAASAPQLDANSFALLRHLTQTANLGNPGPSSSAIIPPASISSVPSSTPNFHIPIAGVQPGPSQQPSLPYQEDRYDGNHPDTRFSRHDVPPGGREPESYHDDRHEFRGRFRGGFRGRGRGRWDDRGQHRDQERERSPVPKGRRSRSRSPPRSRYGGRRDVKPYSPPHRPSLVAADSQQVLVPPSSNAGKDEFGRDIRPTEDTGSEQDARSPHASASVSTDAEAHAVRAESYHSPVTQEAPPMTSAMNTSVDGHDAGPKGLASFDFATFDFTAPASWEALGTAWQETYGYAPGQQELMEFVANGGMAAVAATVNQPVAPVQQANSWSGPGWRGRGAGRGGFRGGRGGRGGFYPRGGPGGRGRYGYGNVREGQERPAYGGNAYAGETDAIVLGGSDDGQGWDAQQVSMAGTDAMDTGDGVSAGKMQRVGGKWQFVRSDALS</sequence>
<dbReference type="AlphaFoldDB" id="A0A4Y9YWD4"/>
<feature type="compositionally biased region" description="Basic and acidic residues" evidence="1">
    <location>
        <begin position="226"/>
        <end position="263"/>
    </location>
</feature>
<feature type="compositionally biased region" description="Basic and acidic residues" evidence="1">
    <location>
        <begin position="275"/>
        <end position="292"/>
    </location>
</feature>
<accession>A0A4Y9YWD4</accession>
<proteinExistence type="predicted"/>
<evidence type="ECO:0000313" key="2">
    <source>
        <dbReference type="EMBL" id="TFY66734.1"/>
    </source>
</evidence>
<dbReference type="InterPro" id="IPR008942">
    <property type="entry name" value="ENTH_VHS"/>
</dbReference>
<feature type="compositionally biased region" description="Low complexity" evidence="1">
    <location>
        <begin position="96"/>
        <end position="109"/>
    </location>
</feature>
<gene>
    <name evidence="2" type="ORF">EVG20_g4347</name>
</gene>
<dbReference type="EMBL" id="SEOQ01000222">
    <property type="protein sequence ID" value="TFY66734.1"/>
    <property type="molecule type" value="Genomic_DNA"/>
</dbReference>
<feature type="compositionally biased region" description="Basic and acidic residues" evidence="1">
    <location>
        <begin position="343"/>
        <end position="365"/>
    </location>
</feature>
<feature type="region of interest" description="Disordered" evidence="1">
    <location>
        <begin position="475"/>
        <end position="510"/>
    </location>
</feature>